<proteinExistence type="predicted"/>
<reference evidence="1 2" key="1">
    <citation type="submission" date="2010-04" db="EMBL/GenBank/DDBJ databases">
        <title>The Genome Sequence of Escherichia coli H386.</title>
        <authorList>
            <consortium name="The Broad Institute Genome Sequencing Platform"/>
            <consortium name="The Broad Institute Genome Sequencing Center for Infectious Disease"/>
            <person name="Feldgarden M."/>
            <person name="Gordon D.M."/>
            <person name="Johnson J.R."/>
            <person name="Johnston B.D."/>
            <person name="Young S."/>
            <person name="Zeng Q."/>
            <person name="Koehrsen M."/>
            <person name="Alvarado L."/>
            <person name="Berlin A.M."/>
            <person name="Borenstein D."/>
            <person name="Chapman S.B."/>
            <person name="Chen Z."/>
            <person name="Engels R."/>
            <person name="Freedman E."/>
            <person name="Gellesch M."/>
            <person name="Goldberg J."/>
            <person name="Griggs A."/>
            <person name="Gujja S."/>
            <person name="Heilman E.R."/>
            <person name="Heiman D.I."/>
            <person name="Hepburn T.A."/>
            <person name="Howarth C."/>
            <person name="Jen D."/>
            <person name="Larson L."/>
            <person name="Mehta T."/>
            <person name="Park D."/>
            <person name="Pearson M."/>
            <person name="Richards J."/>
            <person name="Roberts A."/>
            <person name="Saif S."/>
            <person name="Shea T.D."/>
            <person name="Shenoy N."/>
            <person name="Sisk P."/>
            <person name="Stolte C."/>
            <person name="Sykes S.N."/>
            <person name="Walk T."/>
            <person name="White J."/>
            <person name="Yandava C."/>
            <person name="Haas B."/>
            <person name="Henn M.R."/>
            <person name="Nusbaum C."/>
            <person name="Birren B."/>
        </authorList>
    </citation>
    <scope>NUCLEOTIDE SEQUENCE [LARGE SCALE GENOMIC DNA]</scope>
    <source>
        <strain evidence="1 2">H386</strain>
    </source>
</reference>
<dbReference type="AlphaFoldDB" id="A0A1X3JFK2"/>
<dbReference type="EMBL" id="ADJB01000062">
    <property type="protein sequence ID" value="OSL07353.1"/>
    <property type="molecule type" value="Genomic_DNA"/>
</dbReference>
<gene>
    <name evidence="1" type="ORF">ECVG_04387</name>
</gene>
<organism evidence="1 2">
    <name type="scientific">Escherichia coli H386</name>
    <dbReference type="NCBI Taxonomy" id="656397"/>
    <lineage>
        <taxon>Bacteria</taxon>
        <taxon>Pseudomonadati</taxon>
        <taxon>Pseudomonadota</taxon>
        <taxon>Gammaproteobacteria</taxon>
        <taxon>Enterobacterales</taxon>
        <taxon>Enterobacteriaceae</taxon>
        <taxon>Escherichia</taxon>
    </lineage>
</organism>
<protein>
    <submittedName>
        <fullName evidence="1">Uncharacterized protein</fullName>
    </submittedName>
</protein>
<evidence type="ECO:0000313" key="2">
    <source>
        <dbReference type="Proteomes" id="UP000193045"/>
    </source>
</evidence>
<name>A0A1X3JFK2_ECOLX</name>
<accession>A0A1X3JFK2</accession>
<sequence>MRTITMYNKENLKQAEAVYDKLHSITRKLKWEINKLKEQSFSLTLKEESGKCVKDAYLTLLDKTKTELNDSICKIGFVDNDVYLFIDWFLNKHCAVNTRDGAAPDGTHFIFYDYIDLEIQNFNSIVSEIKDNALNKLFRAMAVSI</sequence>
<dbReference type="RefSeq" id="WP_001259259.1">
    <property type="nucleotide sequence ID" value="NZ_ADJB01000062.1"/>
</dbReference>
<dbReference type="Proteomes" id="UP000193045">
    <property type="component" value="Unassembled WGS sequence"/>
</dbReference>
<comment type="caution">
    <text evidence="1">The sequence shown here is derived from an EMBL/GenBank/DDBJ whole genome shotgun (WGS) entry which is preliminary data.</text>
</comment>
<evidence type="ECO:0000313" key="1">
    <source>
        <dbReference type="EMBL" id="OSL07353.1"/>
    </source>
</evidence>